<dbReference type="EMBL" id="BMZO01000007">
    <property type="protein sequence ID" value="GHC74246.1"/>
    <property type="molecule type" value="Genomic_DNA"/>
</dbReference>
<dbReference type="Proteomes" id="UP000641137">
    <property type="component" value="Unassembled WGS sequence"/>
</dbReference>
<dbReference type="Pfam" id="PF03379">
    <property type="entry name" value="CcmB"/>
    <property type="match status" value="1"/>
</dbReference>
<protein>
    <recommendedName>
        <fullName evidence="4 12">Heme exporter protein B</fullName>
    </recommendedName>
</protein>
<reference evidence="14" key="1">
    <citation type="journal article" date="2014" name="Int. J. Syst. Evol. Microbiol.">
        <title>Complete genome sequence of Corynebacterium casei LMG S-19264T (=DSM 44701T), isolated from a smear-ripened cheese.</title>
        <authorList>
            <consortium name="US DOE Joint Genome Institute (JGI-PGF)"/>
            <person name="Walter F."/>
            <person name="Albersmeier A."/>
            <person name="Kalinowski J."/>
            <person name="Ruckert C."/>
        </authorList>
    </citation>
    <scope>NUCLEOTIDE SEQUENCE</scope>
    <source>
        <strain evidence="14">KCTC 42097</strain>
    </source>
</reference>
<keyword evidence="11 12" id="KW-0472">Membrane</keyword>
<dbReference type="PIRSF" id="PIRSF002764">
    <property type="entry name" value="CcmB"/>
    <property type="match status" value="1"/>
</dbReference>
<dbReference type="GO" id="GO:0017004">
    <property type="term" value="P:cytochrome complex assembly"/>
    <property type="evidence" value="ECO:0007669"/>
    <property type="project" value="UniProtKB-KW"/>
</dbReference>
<evidence type="ECO:0000256" key="10">
    <source>
        <dbReference type="ARBA" id="ARBA00022989"/>
    </source>
</evidence>
<evidence type="ECO:0000256" key="5">
    <source>
        <dbReference type="ARBA" id="ARBA00022448"/>
    </source>
</evidence>
<comment type="caution">
    <text evidence="14">The sequence shown here is derived from an EMBL/GenBank/DDBJ whole genome shotgun (WGS) entry which is preliminary data.</text>
</comment>
<feature type="transmembrane region" description="Helical" evidence="13">
    <location>
        <begin position="159"/>
        <end position="182"/>
    </location>
</feature>
<feature type="transmembrane region" description="Helical" evidence="13">
    <location>
        <begin position="126"/>
        <end position="153"/>
    </location>
</feature>
<evidence type="ECO:0000256" key="13">
    <source>
        <dbReference type="SAM" id="Phobius"/>
    </source>
</evidence>
<evidence type="ECO:0000256" key="4">
    <source>
        <dbReference type="ARBA" id="ARBA00016452"/>
    </source>
</evidence>
<dbReference type="GO" id="GO:1903607">
    <property type="term" value="P:cytochrome c biosynthetic process"/>
    <property type="evidence" value="ECO:0007669"/>
    <property type="project" value="TreeGrafter"/>
</dbReference>
<dbReference type="GO" id="GO:0015232">
    <property type="term" value="F:heme transmembrane transporter activity"/>
    <property type="evidence" value="ECO:0007669"/>
    <property type="project" value="InterPro"/>
</dbReference>
<dbReference type="GO" id="GO:0005886">
    <property type="term" value="C:plasma membrane"/>
    <property type="evidence" value="ECO:0007669"/>
    <property type="project" value="UniProtKB-SubCell"/>
</dbReference>
<evidence type="ECO:0000256" key="8">
    <source>
        <dbReference type="ARBA" id="ARBA00022692"/>
    </source>
</evidence>
<accession>A0A8J3GIU9</accession>
<keyword evidence="9 12" id="KW-0201">Cytochrome c-type biogenesis</keyword>
<keyword evidence="5 12" id="KW-0813">Transport</keyword>
<keyword evidence="7 12" id="KW-0997">Cell inner membrane</keyword>
<dbReference type="NCBIfam" id="TIGR01190">
    <property type="entry name" value="ccmB"/>
    <property type="match status" value="1"/>
</dbReference>
<dbReference type="RefSeq" id="WP_189490281.1">
    <property type="nucleotide sequence ID" value="NZ_BMZO01000007.1"/>
</dbReference>
<proteinExistence type="inferred from homology"/>
<feature type="transmembrane region" description="Helical" evidence="13">
    <location>
        <begin position="43"/>
        <end position="64"/>
    </location>
</feature>
<evidence type="ECO:0000256" key="9">
    <source>
        <dbReference type="ARBA" id="ARBA00022748"/>
    </source>
</evidence>
<evidence type="ECO:0000256" key="3">
    <source>
        <dbReference type="ARBA" id="ARBA00010544"/>
    </source>
</evidence>
<dbReference type="PANTHER" id="PTHR30070:SF1">
    <property type="entry name" value="CYTOCHROME C BIOGENESIS B-RELATED"/>
    <property type="match status" value="1"/>
</dbReference>
<feature type="transmembrane region" description="Helical" evidence="13">
    <location>
        <begin position="12"/>
        <end position="37"/>
    </location>
</feature>
<dbReference type="AlphaFoldDB" id="A0A8J3GIU9"/>
<evidence type="ECO:0000256" key="12">
    <source>
        <dbReference type="PIRNR" id="PIRNR002764"/>
    </source>
</evidence>
<name>A0A8J3GIU9_9HYPH</name>
<keyword evidence="6 12" id="KW-1003">Cell membrane</keyword>
<evidence type="ECO:0000256" key="2">
    <source>
        <dbReference type="ARBA" id="ARBA00004429"/>
    </source>
</evidence>
<feature type="transmembrane region" description="Helical" evidence="13">
    <location>
        <begin position="101"/>
        <end position="119"/>
    </location>
</feature>
<dbReference type="InterPro" id="IPR003544">
    <property type="entry name" value="Cyt_c_biogenesis_CcmB"/>
</dbReference>
<evidence type="ECO:0000313" key="14">
    <source>
        <dbReference type="EMBL" id="GHC74246.1"/>
    </source>
</evidence>
<keyword evidence="15" id="KW-1185">Reference proteome</keyword>
<comment type="similarity">
    <text evidence="3 12">Belongs to the CcmB/CycW/HelB family.</text>
</comment>
<dbReference type="PANTHER" id="PTHR30070">
    <property type="entry name" value="HEME EXPORTER PROTEIN B"/>
    <property type="match status" value="1"/>
</dbReference>
<comment type="subcellular location">
    <subcellularLocation>
        <location evidence="2">Cell inner membrane</location>
        <topology evidence="2">Multi-pass membrane protein</topology>
    </subcellularLocation>
</comment>
<comment type="function">
    <text evidence="1 12">Required for the export of heme to the periplasm for the biogenesis of c-type cytochromes.</text>
</comment>
<evidence type="ECO:0000256" key="7">
    <source>
        <dbReference type="ARBA" id="ARBA00022519"/>
    </source>
</evidence>
<evidence type="ECO:0000256" key="11">
    <source>
        <dbReference type="ARBA" id="ARBA00023136"/>
    </source>
</evidence>
<reference evidence="14" key="2">
    <citation type="submission" date="2020-09" db="EMBL/GenBank/DDBJ databases">
        <authorList>
            <person name="Sun Q."/>
            <person name="Kim S."/>
        </authorList>
    </citation>
    <scope>NUCLEOTIDE SEQUENCE</scope>
    <source>
        <strain evidence="14">KCTC 42097</strain>
    </source>
</reference>
<feature type="transmembrane region" description="Helical" evidence="13">
    <location>
        <begin position="194"/>
        <end position="219"/>
    </location>
</feature>
<evidence type="ECO:0000256" key="6">
    <source>
        <dbReference type="ARBA" id="ARBA00022475"/>
    </source>
</evidence>
<keyword evidence="8 13" id="KW-0812">Transmembrane</keyword>
<keyword evidence="10 13" id="KW-1133">Transmembrane helix</keyword>
<evidence type="ECO:0000313" key="15">
    <source>
        <dbReference type="Proteomes" id="UP000641137"/>
    </source>
</evidence>
<organism evidence="14 15">
    <name type="scientific">Limoniibacter endophyticus</name>
    <dbReference type="NCBI Taxonomy" id="1565040"/>
    <lineage>
        <taxon>Bacteria</taxon>
        <taxon>Pseudomonadati</taxon>
        <taxon>Pseudomonadota</taxon>
        <taxon>Alphaproteobacteria</taxon>
        <taxon>Hyphomicrobiales</taxon>
        <taxon>Bartonellaceae</taxon>
        <taxon>Limoniibacter</taxon>
    </lineage>
</organism>
<dbReference type="InterPro" id="IPR026031">
    <property type="entry name" value="Cyt_c_CcmB_bac"/>
</dbReference>
<dbReference type="PRINTS" id="PR01414">
    <property type="entry name" value="CCMBBIOGNSIS"/>
</dbReference>
<sequence length="221" mass="22954">MKALLRRELLNAFSGGGATMVALLFFLSVVSVLPFAVGPDMTLLARLGPAILWIGALLAGLLGLERLFQEDRQDGSLDLLRLNTGFLDLTMTVFVKSLAHWLSHLLPLAFVAPALGLLMNMEAKTALFTALTLIMGTPAIAFIGAVGAGVAVALPRAGLLVSVLILPVLIPALIFGVSASYAAQEGGANFAQPLLLLIAVNLFAAVLGPVATALSLSLVED</sequence>
<gene>
    <name evidence="14" type="ORF">GCM10010136_23250</name>
</gene>
<evidence type="ECO:0000256" key="1">
    <source>
        <dbReference type="ARBA" id="ARBA00002442"/>
    </source>
</evidence>